<protein>
    <submittedName>
        <fullName evidence="2">TIGR03089 family protein</fullName>
    </submittedName>
</protein>
<dbReference type="InterPro" id="IPR017523">
    <property type="entry name" value="Rv3268"/>
</dbReference>
<organism evidence="2 3">
    <name type="scientific">Branchiibius cervicis</name>
    <dbReference type="NCBI Taxonomy" id="908252"/>
    <lineage>
        <taxon>Bacteria</taxon>
        <taxon>Bacillati</taxon>
        <taxon>Actinomycetota</taxon>
        <taxon>Actinomycetes</taxon>
        <taxon>Micrococcales</taxon>
        <taxon>Dermacoccaceae</taxon>
        <taxon>Branchiibius</taxon>
    </lineage>
</organism>
<dbReference type="RefSeq" id="WP_377823413.1">
    <property type="nucleotide sequence ID" value="NZ_JBHSWJ010000002.1"/>
</dbReference>
<name>A0ABW2AUG8_9MICO</name>
<dbReference type="Proteomes" id="UP001596356">
    <property type="component" value="Unassembled WGS sequence"/>
</dbReference>
<dbReference type="EMBL" id="JBHSWJ010000002">
    <property type="protein sequence ID" value="MFC6714772.1"/>
    <property type="molecule type" value="Genomic_DNA"/>
</dbReference>
<gene>
    <name evidence="2" type="ORF">ACFQBT_13510</name>
</gene>
<evidence type="ECO:0000256" key="1">
    <source>
        <dbReference type="SAM" id="MobiDB-lite"/>
    </source>
</evidence>
<feature type="compositionally biased region" description="Low complexity" evidence="1">
    <location>
        <begin position="213"/>
        <end position="224"/>
    </location>
</feature>
<dbReference type="NCBIfam" id="TIGR03089">
    <property type="entry name" value="TIGR03089 family protein"/>
    <property type="match status" value="1"/>
</dbReference>
<proteinExistence type="predicted"/>
<comment type="caution">
    <text evidence="2">The sequence shown here is derived from an EMBL/GenBank/DDBJ whole genome shotgun (WGS) entry which is preliminary data.</text>
</comment>
<sequence>MIPQLANLAADSARPRVTYYNDATGERIELSGSTVLRWVNKAGNWLQDEMDAAPGTTVRVDIPQDHWRAVYWILATWAVGAVLSDDPDADVRVAMDDPAADLSEPEASWLPRRSPANRMRSRRTSIRALTTWPSTWAVSRFPTPHCRRRQTTRRPGWWSAPTYRRRCSRRTRVTDRSSCCGTRIPANARPDWPPKGCRSPNRRCGADPPRPRWPAARPRAAGGV</sequence>
<feature type="region of interest" description="Disordered" evidence="1">
    <location>
        <begin position="185"/>
        <end position="224"/>
    </location>
</feature>
<keyword evidence="3" id="KW-1185">Reference proteome</keyword>
<reference evidence="3" key="1">
    <citation type="journal article" date="2019" name="Int. J. Syst. Evol. Microbiol.">
        <title>The Global Catalogue of Microorganisms (GCM) 10K type strain sequencing project: providing services to taxonomists for standard genome sequencing and annotation.</title>
        <authorList>
            <consortium name="The Broad Institute Genomics Platform"/>
            <consortium name="The Broad Institute Genome Sequencing Center for Infectious Disease"/>
            <person name="Wu L."/>
            <person name="Ma J."/>
        </authorList>
    </citation>
    <scope>NUCLEOTIDE SEQUENCE [LARGE SCALE GENOMIC DNA]</scope>
    <source>
        <strain evidence="3">NBRC 106593</strain>
    </source>
</reference>
<evidence type="ECO:0000313" key="3">
    <source>
        <dbReference type="Proteomes" id="UP001596356"/>
    </source>
</evidence>
<accession>A0ABW2AUG8</accession>
<evidence type="ECO:0000313" key="2">
    <source>
        <dbReference type="EMBL" id="MFC6714772.1"/>
    </source>
</evidence>
<dbReference type="SUPFAM" id="SSF56801">
    <property type="entry name" value="Acetyl-CoA synthetase-like"/>
    <property type="match status" value="1"/>
</dbReference>